<keyword evidence="9" id="KW-1185">Reference proteome</keyword>
<dbReference type="CDD" id="cd12940">
    <property type="entry name" value="LEM_LAP2_LEMD1"/>
    <property type="match status" value="1"/>
</dbReference>
<dbReference type="PANTHER" id="PTHR13428:SF12">
    <property type="entry name" value="INNER NUCLEAR MEMBRANE PROTEIN MAN1"/>
    <property type="match status" value="1"/>
</dbReference>
<protein>
    <submittedName>
        <fullName evidence="10">LEM domain-containing protein</fullName>
    </submittedName>
</protein>
<feature type="transmembrane region" description="Helical" evidence="7">
    <location>
        <begin position="276"/>
        <end position="305"/>
    </location>
</feature>
<accession>A0A0N4Z9U5</accession>
<evidence type="ECO:0000313" key="9">
    <source>
        <dbReference type="Proteomes" id="UP000038045"/>
    </source>
</evidence>
<keyword evidence="3 7" id="KW-1133">Transmembrane helix</keyword>
<sequence length="513" mass="59606">MDPSKLSKDELKRELAKIGLNGPITDQTRPMLEKQLLKRMKQPKNPMEGYKVNKPPSRSPARKVVVAKRIPSPIETDNVMNNSQNFKNSSLTRRDMVDKRISTSLKKPLASPSRSVPNSDVLKQLKGLKELSQQDPITIPKEISFTTFSKPREPVFKPPQSYGINNAKNNISFDSTKDRNFVSTTPITRNGVITRRNLINQFESSEEYPGYERRRYVDREYGKNVEKSIERNRYIKETLKYLFMILFILCTLYIIWKSDVDVNRQKDILVTSFYETFSFILNYAIVPFVALGLLVILLTGSYLGIKYFRSKKLKETKRITETAEKIVGYLTSLNSKSDSVGVLENQLFDEIFPKMKRTKKDKKIFEKALDHVFETEISIRFEVHDYDGVETRVFFWTTPLREKWQGCAVGNSNGVNLPRHASANCLKIRGMSLKNVFGKDEEVMNDIRVRCIPYKIIDMQLMSDKKDIVLYMKLRNNEEASKVFHLLHSHWFNGDLLNCKLLEESKYNQRFNV</sequence>
<evidence type="ECO:0000256" key="3">
    <source>
        <dbReference type="ARBA" id="ARBA00022989"/>
    </source>
</evidence>
<evidence type="ECO:0000313" key="10">
    <source>
        <dbReference type="WBParaSite" id="PTRK_0000415500.1"/>
    </source>
</evidence>
<dbReference type="InterPro" id="IPR052277">
    <property type="entry name" value="INM_ESCRT-Associated"/>
</dbReference>
<reference evidence="10" key="1">
    <citation type="submission" date="2017-02" db="UniProtKB">
        <authorList>
            <consortium name="WormBaseParasite"/>
        </authorList>
    </citation>
    <scope>IDENTIFICATION</scope>
</reference>
<dbReference type="Gene3D" id="3.30.70.330">
    <property type="match status" value="1"/>
</dbReference>
<dbReference type="Pfam" id="PF03020">
    <property type="entry name" value="LEM"/>
    <property type="match status" value="1"/>
</dbReference>
<comment type="subcellular location">
    <subcellularLocation>
        <location evidence="1">Nucleus inner membrane</location>
        <topology evidence="1">Multi-pass membrane protein</topology>
    </subcellularLocation>
</comment>
<dbReference type="InterPro" id="IPR012677">
    <property type="entry name" value="Nucleotide-bd_a/b_plait_sf"/>
</dbReference>
<dbReference type="WBParaSite" id="PTRK_0000415500.1">
    <property type="protein sequence ID" value="PTRK_0000415500.1"/>
    <property type="gene ID" value="PTRK_0000415500"/>
</dbReference>
<dbReference type="AlphaFoldDB" id="A0A0N4Z9U5"/>
<feature type="domain" description="LEM" evidence="8">
    <location>
        <begin position="1"/>
        <end position="43"/>
    </location>
</feature>
<evidence type="ECO:0000256" key="2">
    <source>
        <dbReference type="ARBA" id="ARBA00022692"/>
    </source>
</evidence>
<evidence type="ECO:0000256" key="6">
    <source>
        <dbReference type="SAM" id="MobiDB-lite"/>
    </source>
</evidence>
<dbReference type="SMART" id="SM00540">
    <property type="entry name" value="LEM"/>
    <property type="match status" value="1"/>
</dbReference>
<dbReference type="InterPro" id="IPR011015">
    <property type="entry name" value="LEM/LEM-like_dom_sf"/>
</dbReference>
<organism evidence="9 10">
    <name type="scientific">Parastrongyloides trichosuri</name>
    <name type="common">Possum-specific nematode worm</name>
    <dbReference type="NCBI Taxonomy" id="131310"/>
    <lineage>
        <taxon>Eukaryota</taxon>
        <taxon>Metazoa</taxon>
        <taxon>Ecdysozoa</taxon>
        <taxon>Nematoda</taxon>
        <taxon>Chromadorea</taxon>
        <taxon>Rhabditida</taxon>
        <taxon>Tylenchina</taxon>
        <taxon>Panagrolaimomorpha</taxon>
        <taxon>Strongyloidoidea</taxon>
        <taxon>Strongyloididae</taxon>
        <taxon>Parastrongyloides</taxon>
    </lineage>
</organism>
<dbReference type="PANTHER" id="PTHR13428">
    <property type="entry name" value="INNER NUCLEAR MEMBRANE PROTEIN MAN1 LEM DOMAIN CONTAINING PROTEIN"/>
    <property type="match status" value="1"/>
</dbReference>
<feature type="region of interest" description="Disordered" evidence="6">
    <location>
        <begin position="39"/>
        <end position="62"/>
    </location>
</feature>
<evidence type="ECO:0000259" key="8">
    <source>
        <dbReference type="PROSITE" id="PS50954"/>
    </source>
</evidence>
<feature type="transmembrane region" description="Helical" evidence="7">
    <location>
        <begin position="238"/>
        <end position="256"/>
    </location>
</feature>
<keyword evidence="4 7" id="KW-0472">Membrane</keyword>
<dbReference type="Gene3D" id="1.10.720.40">
    <property type="match status" value="1"/>
</dbReference>
<name>A0A0N4Z9U5_PARTI</name>
<dbReference type="PROSITE" id="PS50954">
    <property type="entry name" value="LEM"/>
    <property type="match status" value="1"/>
</dbReference>
<dbReference type="InterPro" id="IPR003887">
    <property type="entry name" value="LEM_dom"/>
</dbReference>
<proteinExistence type="predicted"/>
<dbReference type="GO" id="GO:0030514">
    <property type="term" value="P:negative regulation of BMP signaling pathway"/>
    <property type="evidence" value="ECO:0007669"/>
    <property type="project" value="TreeGrafter"/>
</dbReference>
<evidence type="ECO:0000256" key="4">
    <source>
        <dbReference type="ARBA" id="ARBA00023136"/>
    </source>
</evidence>
<keyword evidence="2 7" id="KW-0812">Transmembrane</keyword>
<dbReference type="GO" id="GO:0005637">
    <property type="term" value="C:nuclear inner membrane"/>
    <property type="evidence" value="ECO:0007669"/>
    <property type="project" value="UniProtKB-SubCell"/>
</dbReference>
<dbReference type="STRING" id="131310.A0A0N4Z9U5"/>
<dbReference type="SUPFAM" id="SSF63451">
    <property type="entry name" value="LEM domain"/>
    <property type="match status" value="1"/>
</dbReference>
<dbReference type="Gene3D" id="1.10.10.1180">
    <property type="entry name" value="MAN1, winged-helix domain"/>
    <property type="match status" value="1"/>
</dbReference>
<evidence type="ECO:0000256" key="5">
    <source>
        <dbReference type="ARBA" id="ARBA00023242"/>
    </source>
</evidence>
<dbReference type="GO" id="GO:0006998">
    <property type="term" value="P:nuclear envelope organization"/>
    <property type="evidence" value="ECO:0007669"/>
    <property type="project" value="TreeGrafter"/>
</dbReference>
<dbReference type="GO" id="GO:0031490">
    <property type="term" value="F:chromatin DNA binding"/>
    <property type="evidence" value="ECO:0007669"/>
    <property type="project" value="TreeGrafter"/>
</dbReference>
<dbReference type="Proteomes" id="UP000038045">
    <property type="component" value="Unplaced"/>
</dbReference>
<evidence type="ECO:0000256" key="1">
    <source>
        <dbReference type="ARBA" id="ARBA00004473"/>
    </source>
</evidence>
<dbReference type="InterPro" id="IPR041885">
    <property type="entry name" value="MAN1_winged_helix_dom"/>
</dbReference>
<keyword evidence="5" id="KW-0539">Nucleus</keyword>
<evidence type="ECO:0000256" key="7">
    <source>
        <dbReference type="SAM" id="Phobius"/>
    </source>
</evidence>